<accession>A0A061ELQ5</accession>
<feature type="region of interest" description="Disordered" evidence="1">
    <location>
        <begin position="147"/>
        <end position="188"/>
    </location>
</feature>
<evidence type="ECO:0000313" key="2">
    <source>
        <dbReference type="EMBL" id="EOY03219.1"/>
    </source>
</evidence>
<keyword evidence="3" id="KW-1185">Reference proteome</keyword>
<sequence length="577" mass="64495">MGDIGCPAMCTMWWDAHELGEMGCPAMCTMWWDAHELSEMGCPTMCTMWWDAHELGGEHSSKSKETVLEDQETEYLEFDSQTTVADSVGIALGQGEVRKTNVKPCEVSIDIPGNECLSRCRDGCDGLNGSSGSLEGALVACAMSKRDDSPDALHSTSEGSLDSTAKRQWLPNPERLESSESLESEDSSDIQEAIRNFLLKRSEEWHREKMKEAITKGNIHPRKVSTVRHFPPGCGISVEPVSSEECRRIQRAWIEDKMRKYQEVEGDSSMCTDQGEMGCPAMCTMWWDAHELGEMGCPAMCTMWWDAHELGEIGCLALCTMWWDAHELGAQCKSRTGGYMGPYFIRNLPVLMMYKWIGNQCLVTYRFEGVPVARAMCRRDGSPDAPHGATEGSLDSTAMSQWCPDLEDNGRKLEIKRFLKDLIERIRTLEGKTIIFYKAWSKLPLKALTLLFVPHGQPSHVVKLSIRVRRLYPKTRIRSTSILNIPWQTRLDASDQGEVCKLILSLARFWLALRATNVYRDIEAIVTGSKGAPGHDRGWLKARTVALIPLVIPTCSALMPSIEITPSDATSQVGALI</sequence>
<dbReference type="Proteomes" id="UP000026915">
    <property type="component" value="Chromosome 4"/>
</dbReference>
<evidence type="ECO:0000313" key="3">
    <source>
        <dbReference type="Proteomes" id="UP000026915"/>
    </source>
</evidence>
<gene>
    <name evidence="2" type="ORF">TCM_017881</name>
</gene>
<organism evidence="2 3">
    <name type="scientific">Theobroma cacao</name>
    <name type="common">Cacao</name>
    <name type="synonym">Cocoa</name>
    <dbReference type="NCBI Taxonomy" id="3641"/>
    <lineage>
        <taxon>Eukaryota</taxon>
        <taxon>Viridiplantae</taxon>
        <taxon>Streptophyta</taxon>
        <taxon>Embryophyta</taxon>
        <taxon>Tracheophyta</taxon>
        <taxon>Spermatophyta</taxon>
        <taxon>Magnoliopsida</taxon>
        <taxon>eudicotyledons</taxon>
        <taxon>Gunneridae</taxon>
        <taxon>Pentapetalae</taxon>
        <taxon>rosids</taxon>
        <taxon>malvids</taxon>
        <taxon>Malvales</taxon>
        <taxon>Malvaceae</taxon>
        <taxon>Byttnerioideae</taxon>
        <taxon>Theobroma</taxon>
    </lineage>
</organism>
<protein>
    <submittedName>
        <fullName evidence="2">Uncharacterized protein</fullName>
    </submittedName>
</protein>
<feature type="compositionally biased region" description="Polar residues" evidence="1">
    <location>
        <begin position="154"/>
        <end position="163"/>
    </location>
</feature>
<dbReference type="EMBL" id="CM001882">
    <property type="protein sequence ID" value="EOY03219.1"/>
    <property type="molecule type" value="Genomic_DNA"/>
</dbReference>
<reference evidence="2 3" key="1">
    <citation type="journal article" date="2013" name="Genome Biol.">
        <title>The genome sequence of the most widely cultivated cacao type and its use to identify candidate genes regulating pod color.</title>
        <authorList>
            <person name="Motamayor J.C."/>
            <person name="Mockaitis K."/>
            <person name="Schmutz J."/>
            <person name="Haiminen N."/>
            <person name="Iii D.L."/>
            <person name="Cornejo O."/>
            <person name="Findley S.D."/>
            <person name="Zheng P."/>
            <person name="Utro F."/>
            <person name="Royaert S."/>
            <person name="Saski C."/>
            <person name="Jenkins J."/>
            <person name="Podicheti R."/>
            <person name="Zhao M."/>
            <person name="Scheffler B.E."/>
            <person name="Stack J.C."/>
            <person name="Feltus F.A."/>
            <person name="Mustiga G.M."/>
            <person name="Amores F."/>
            <person name="Phillips W."/>
            <person name="Marelli J.P."/>
            <person name="May G.D."/>
            <person name="Shapiro H."/>
            <person name="Ma J."/>
            <person name="Bustamante C.D."/>
            <person name="Schnell R.J."/>
            <person name="Main D."/>
            <person name="Gilbert D."/>
            <person name="Parida L."/>
            <person name="Kuhn D.N."/>
        </authorList>
    </citation>
    <scope>NUCLEOTIDE SEQUENCE [LARGE SCALE GENOMIC DNA]</scope>
    <source>
        <strain evidence="3">cv. Matina 1-6</strain>
    </source>
</reference>
<dbReference type="AlphaFoldDB" id="A0A061ELQ5"/>
<dbReference type="Gramene" id="EOY03219">
    <property type="protein sequence ID" value="EOY03219"/>
    <property type="gene ID" value="TCM_017881"/>
</dbReference>
<dbReference type="InParanoid" id="A0A061ELQ5"/>
<dbReference type="HOGENOM" id="CLU_472840_0_0_1"/>
<proteinExistence type="predicted"/>
<evidence type="ECO:0000256" key="1">
    <source>
        <dbReference type="SAM" id="MobiDB-lite"/>
    </source>
</evidence>
<name>A0A061ELQ5_THECC</name>